<sequence>MIELAELIRELRTELASAVDAAPADGLRFELGPVELEVSLAVERKANASGKVRFLVVDLGTDGTLGRSSTQRVQLTLHPRLAGSAGSPMVSGPEAAGER</sequence>
<dbReference type="Proteomes" id="UP001596203">
    <property type="component" value="Unassembled WGS sequence"/>
</dbReference>
<feature type="domain" description="Trypsin-co-occurring" evidence="2">
    <location>
        <begin position="2"/>
        <end position="79"/>
    </location>
</feature>
<keyword evidence="4" id="KW-1185">Reference proteome</keyword>
<evidence type="ECO:0000313" key="3">
    <source>
        <dbReference type="EMBL" id="MFC6022140.1"/>
    </source>
</evidence>
<evidence type="ECO:0000256" key="1">
    <source>
        <dbReference type="SAM" id="MobiDB-lite"/>
    </source>
</evidence>
<name>A0ABW1KKI4_9ACTN</name>
<comment type="caution">
    <text evidence="3">The sequence shown here is derived from an EMBL/GenBank/DDBJ whole genome shotgun (WGS) entry which is preliminary data.</text>
</comment>
<organism evidence="3 4">
    <name type="scientific">Plantactinospora solaniradicis</name>
    <dbReference type="NCBI Taxonomy" id="1723736"/>
    <lineage>
        <taxon>Bacteria</taxon>
        <taxon>Bacillati</taxon>
        <taxon>Actinomycetota</taxon>
        <taxon>Actinomycetes</taxon>
        <taxon>Micromonosporales</taxon>
        <taxon>Micromonosporaceae</taxon>
        <taxon>Plantactinospora</taxon>
    </lineage>
</organism>
<dbReference type="Pfam" id="PF19631">
    <property type="entry name" value="Trypco2"/>
    <property type="match status" value="1"/>
</dbReference>
<gene>
    <name evidence="3" type="ORF">ACFP2T_39005</name>
</gene>
<evidence type="ECO:0000313" key="4">
    <source>
        <dbReference type="Proteomes" id="UP001596203"/>
    </source>
</evidence>
<dbReference type="EMBL" id="JBHSPR010000055">
    <property type="protein sequence ID" value="MFC6022140.1"/>
    <property type="molecule type" value="Genomic_DNA"/>
</dbReference>
<evidence type="ECO:0000259" key="2">
    <source>
        <dbReference type="Pfam" id="PF19631"/>
    </source>
</evidence>
<feature type="region of interest" description="Disordered" evidence="1">
    <location>
        <begin position="80"/>
        <end position="99"/>
    </location>
</feature>
<protein>
    <submittedName>
        <fullName evidence="3">Trypco2 family protein</fullName>
    </submittedName>
</protein>
<dbReference type="InterPro" id="IPR045608">
    <property type="entry name" value="Trypco2"/>
</dbReference>
<reference evidence="4" key="1">
    <citation type="journal article" date="2019" name="Int. J. Syst. Evol. Microbiol.">
        <title>The Global Catalogue of Microorganisms (GCM) 10K type strain sequencing project: providing services to taxonomists for standard genome sequencing and annotation.</title>
        <authorList>
            <consortium name="The Broad Institute Genomics Platform"/>
            <consortium name="The Broad Institute Genome Sequencing Center for Infectious Disease"/>
            <person name="Wu L."/>
            <person name="Ma J."/>
        </authorList>
    </citation>
    <scope>NUCLEOTIDE SEQUENCE [LARGE SCALE GENOMIC DNA]</scope>
    <source>
        <strain evidence="4">ZS-35-S2</strain>
    </source>
</reference>
<dbReference type="RefSeq" id="WP_377431348.1">
    <property type="nucleotide sequence ID" value="NZ_JBHSPR010000055.1"/>
</dbReference>
<accession>A0ABW1KKI4</accession>
<proteinExistence type="predicted"/>